<feature type="transmembrane region" description="Helical" evidence="2">
    <location>
        <begin position="31"/>
        <end position="55"/>
    </location>
</feature>
<dbReference type="InterPro" id="IPR046368">
    <property type="entry name" value="Tag1"/>
</dbReference>
<sequence>MAPSSEAGSDLPLHHEKAPASKIPFYKRKKFWIICVIITIILIAIIIPVILLVAFPQIAQATINGSSISLNTVNITFPTQASGSAKRDVDPSSLNANNSYIMSMSGVLGNTGPLGATITFPSPITVSWNGIVLGTLTLPSVSVAGGSGNLVTTTTFIINDTAVMGNFSKFLLSQDQFTWVMEGTVTVSALGRTVDNLKLHKEVTLNGMAGFTKAEVLEFYLPQDDPNGGIDMSIVTSLYNPSPIGVQLGTINLNIGYKNTLIGPVSAKNVFLSSGPNNITLSGKMIKQTAPVDLSNISELMSQYIAGKVSNTTAQGVSAAPDGVHSVGWLSEGFQSITLHVALQTKTPLQLITGISLGSMNFAFNAQSPYSPMVSSDGVSANFKMPFGFSLNITQVEQNMTIATDTDGPIASLQSTWGNATSNSGLGVLNFVIGQSPLTIFPDKYAAFDRFSTNLTLLKSVNFSVVGNATVGASTPIGNVILTGIPFNASTSLVGLQALNSTPTVINSLDVVGGTAEHLNLVIAVGMQNPSNLQITTGDVTFNMIFEDVTLGTVGLPNLTLFRGANSVNAISAFAPASSPQGLKLLTSFIGGNDTTVRIAGFNGTTPITSLAGGLSQISLTSVLPGLKSKLVQNASLVVLSDTLSTSIANAAVVITNPFSAGLTITKVVSTVSYAGMPVGQIDQDISSNPIVVGGKTSSSSPPLNLKMNLQPASIALLLRENALTAPGITSDNIKALDGLLNMGGLNVGNASVTPSADLFKGFNLPLFVETALGNLHVDLVLKSTVKIGQYVTDLDYSQTNIACHTDKSIDLLIPVVGQPIVQAIVNAATLAFDNVVIWNPTSNSFNTWLTGSIKNTGPMEANISFPNGVKVSWNGKTLGQLAMPSVIAYADVGATVNLNATFTVADSGVMAEFSKVLLNEASFDWQIDAEGVAVTALQYTFTGISMSKKVSLKGMQGISAVVDSFQLPGNDPQGGITLIIATTLNNPSNVGISLNVLSFNSFFADNNGDHLLGPLAASSVTIPPSGKISFSMVGRLIPQSSANDLAAIQTVFDNYLAGKNTIVSVVGAGAAGATGDVSWLSEAFKSLKLETSLPGGKDVKLLHGISLTNMAFDFTVPNGAYSPIVSSANGVIANFSLPFGFPINVHDIEETMTIGVNTGAGESSPLALLTLPWGAAKTDPSTLTITTSFTNVPFAVYQPSQSLFDKFTTSLTLAPLAQIPTLQFKGAANVKASSAVGELTLNGINFDLASPIAQTLGGFQDFGGTVTLDNVKVLGSSGQEYIKISLDTKINNPSTISIATGDVHFNVDFQGQSMGPVYLNNLKLVPGLNTVPSEFHLSPGANASPAAQAAAVALLSGYMTGASSQLSINKGVATIPSLAGALGGVQLTTNLVGLQNTPLILSATTVVDLSSINLIGILFGDHSTVPETVDAYVNFVLKNPLDSPFTLATMNANVVVKDFPAKGNSVVLSQFSTNLVTLGEPLTVGPHSQGSLKYAIKVPIVASFSTLLQLIIANHFAFKFQLPVTISLAAQGTGIIVDQFQAALAYSQDNVANTVSLSFGKPNNGEVNSANDAAVAAAIQQYLKNSTASSLIPSLASSASLAAGSSSVLATGSATGVVTTSSTVAPVVQPTSATATPNTPETTPPSTPTTTTPAVVNPDPAPTTSTTSAAPSPTSTSSSNWIDDALGWISNLFPKKP</sequence>
<protein>
    <submittedName>
        <fullName evidence="3">Uncharacterized protein</fullName>
    </submittedName>
</protein>
<dbReference type="Pfam" id="PF12505">
    <property type="entry name" value="DUF3712"/>
    <property type="match status" value="4"/>
</dbReference>
<feature type="region of interest" description="Disordered" evidence="1">
    <location>
        <begin position="1629"/>
        <end position="1682"/>
    </location>
</feature>
<feature type="compositionally biased region" description="Low complexity" evidence="1">
    <location>
        <begin position="1629"/>
        <end position="1642"/>
    </location>
</feature>
<dbReference type="PANTHER" id="PTHR35895">
    <property type="entry name" value="CHROMOSOME 16, WHOLE GENOME SHOTGUN SEQUENCE"/>
    <property type="match status" value="1"/>
</dbReference>
<dbReference type="GO" id="GO:0000329">
    <property type="term" value="C:fungal-type vacuole membrane"/>
    <property type="evidence" value="ECO:0007669"/>
    <property type="project" value="InterPro"/>
</dbReference>
<proteinExistence type="predicted"/>
<comment type="caution">
    <text evidence="3">The sequence shown here is derived from an EMBL/GenBank/DDBJ whole genome shotgun (WGS) entry which is preliminary data.</text>
</comment>
<feature type="compositionally biased region" description="Low complexity" evidence="1">
    <location>
        <begin position="1649"/>
        <end position="1680"/>
    </location>
</feature>
<evidence type="ECO:0000313" key="4">
    <source>
        <dbReference type="Proteomes" id="UP000274822"/>
    </source>
</evidence>
<dbReference type="EMBL" id="RBNJ01001920">
    <property type="protein sequence ID" value="RUS32620.1"/>
    <property type="molecule type" value="Genomic_DNA"/>
</dbReference>
<evidence type="ECO:0000256" key="1">
    <source>
        <dbReference type="SAM" id="MobiDB-lite"/>
    </source>
</evidence>
<evidence type="ECO:0000313" key="3">
    <source>
        <dbReference type="EMBL" id="RUS32620.1"/>
    </source>
</evidence>
<keyword evidence="2" id="KW-0812">Transmembrane</keyword>
<dbReference type="Proteomes" id="UP000274822">
    <property type="component" value="Unassembled WGS sequence"/>
</dbReference>
<accession>A0A433QS69</accession>
<name>A0A433QS69_9FUNG</name>
<evidence type="ECO:0000256" key="2">
    <source>
        <dbReference type="SAM" id="Phobius"/>
    </source>
</evidence>
<keyword evidence="2" id="KW-0472">Membrane</keyword>
<reference evidence="3 4" key="1">
    <citation type="journal article" date="2018" name="New Phytol.">
        <title>Phylogenomics of Endogonaceae and evolution of mycorrhizas within Mucoromycota.</title>
        <authorList>
            <person name="Chang Y."/>
            <person name="Desiro A."/>
            <person name="Na H."/>
            <person name="Sandor L."/>
            <person name="Lipzen A."/>
            <person name="Clum A."/>
            <person name="Barry K."/>
            <person name="Grigoriev I.V."/>
            <person name="Martin F.M."/>
            <person name="Stajich J.E."/>
            <person name="Smith M.E."/>
            <person name="Bonito G."/>
            <person name="Spatafora J.W."/>
        </authorList>
    </citation>
    <scope>NUCLEOTIDE SEQUENCE [LARGE SCALE GENOMIC DNA]</scope>
    <source>
        <strain evidence="3 4">AD002</strain>
    </source>
</reference>
<organism evidence="3 4">
    <name type="scientific">Jimgerdemannia flammicorona</name>
    <dbReference type="NCBI Taxonomy" id="994334"/>
    <lineage>
        <taxon>Eukaryota</taxon>
        <taxon>Fungi</taxon>
        <taxon>Fungi incertae sedis</taxon>
        <taxon>Mucoromycota</taxon>
        <taxon>Mucoromycotina</taxon>
        <taxon>Endogonomycetes</taxon>
        <taxon>Endogonales</taxon>
        <taxon>Endogonaceae</taxon>
        <taxon>Jimgerdemannia</taxon>
    </lineage>
</organism>
<keyword evidence="2" id="KW-1133">Transmembrane helix</keyword>
<dbReference type="InterPro" id="IPR022185">
    <property type="entry name" value="DUF3712"/>
</dbReference>
<dbReference type="PANTHER" id="PTHR35895:SF1">
    <property type="entry name" value="LIPID-BINDING SERUM GLYCOPROTEIN C-TERMINAL DOMAIN-CONTAINING PROTEIN"/>
    <property type="match status" value="1"/>
</dbReference>
<gene>
    <name evidence="3" type="ORF">BC938DRAFT_474886</name>
</gene>
<keyword evidence="4" id="KW-1185">Reference proteome</keyword>